<dbReference type="Proteomes" id="UP000633278">
    <property type="component" value="Unassembled WGS sequence"/>
</dbReference>
<reference evidence="3" key="2">
    <citation type="submission" date="2020-09" db="EMBL/GenBank/DDBJ databases">
        <authorList>
            <person name="Sun Q."/>
            <person name="Zhou Y."/>
        </authorList>
    </citation>
    <scope>NUCLEOTIDE SEQUENCE</scope>
    <source>
        <strain evidence="3">CGMCC 1.15763</strain>
    </source>
</reference>
<feature type="domain" description="Signal transduction histidine kinase internal region" evidence="2">
    <location>
        <begin position="162"/>
        <end position="231"/>
    </location>
</feature>
<keyword evidence="1" id="KW-1133">Transmembrane helix</keyword>
<reference evidence="3" key="1">
    <citation type="journal article" date="2014" name="Int. J. Syst. Evol. Microbiol.">
        <title>Complete genome sequence of Corynebacterium casei LMG S-19264T (=DSM 44701T), isolated from a smear-ripened cheese.</title>
        <authorList>
            <consortium name="US DOE Joint Genome Institute (JGI-PGF)"/>
            <person name="Walter F."/>
            <person name="Albersmeier A."/>
            <person name="Kalinowski J."/>
            <person name="Ruckert C."/>
        </authorList>
    </citation>
    <scope>NUCLEOTIDE SEQUENCE</scope>
    <source>
        <strain evidence="3">CGMCC 1.15763</strain>
    </source>
</reference>
<feature type="transmembrane region" description="Helical" evidence="1">
    <location>
        <begin position="45"/>
        <end position="64"/>
    </location>
</feature>
<evidence type="ECO:0000259" key="2">
    <source>
        <dbReference type="Pfam" id="PF06580"/>
    </source>
</evidence>
<feature type="transmembrane region" description="Helical" evidence="1">
    <location>
        <begin position="239"/>
        <end position="260"/>
    </location>
</feature>
<keyword evidence="4" id="KW-1185">Reference proteome</keyword>
<evidence type="ECO:0000313" key="4">
    <source>
        <dbReference type="Proteomes" id="UP000633278"/>
    </source>
</evidence>
<organism evidence="3 4">
    <name type="scientific">Polaribacter pacificus</name>
    <dbReference type="NCBI Taxonomy" id="1775173"/>
    <lineage>
        <taxon>Bacteria</taxon>
        <taxon>Pseudomonadati</taxon>
        <taxon>Bacteroidota</taxon>
        <taxon>Flavobacteriia</taxon>
        <taxon>Flavobacteriales</taxon>
        <taxon>Flavobacteriaceae</taxon>
    </lineage>
</organism>
<gene>
    <name evidence="3" type="ORF">GCM10011416_20940</name>
</gene>
<feature type="transmembrane region" description="Helical" evidence="1">
    <location>
        <begin position="117"/>
        <end position="136"/>
    </location>
</feature>
<feature type="transmembrane region" description="Helical" evidence="1">
    <location>
        <begin position="85"/>
        <end position="105"/>
    </location>
</feature>
<protein>
    <recommendedName>
        <fullName evidence="2">Signal transduction histidine kinase internal region domain-containing protein</fullName>
    </recommendedName>
</protein>
<dbReference type="GO" id="GO:0000155">
    <property type="term" value="F:phosphorelay sensor kinase activity"/>
    <property type="evidence" value="ECO:0007669"/>
    <property type="project" value="InterPro"/>
</dbReference>
<evidence type="ECO:0000313" key="3">
    <source>
        <dbReference type="EMBL" id="GGH01956.1"/>
    </source>
</evidence>
<dbReference type="Pfam" id="PF06580">
    <property type="entry name" value="His_kinase"/>
    <property type="match status" value="1"/>
</dbReference>
<dbReference type="RefSeq" id="WP_188599299.1">
    <property type="nucleotide sequence ID" value="NZ_BMJW01000003.1"/>
</dbReference>
<feature type="transmembrane region" description="Helical" evidence="1">
    <location>
        <begin position="12"/>
        <end position="30"/>
    </location>
</feature>
<proteinExistence type="predicted"/>
<name>A0A917I153_9FLAO</name>
<evidence type="ECO:0000256" key="1">
    <source>
        <dbReference type="SAM" id="Phobius"/>
    </source>
</evidence>
<dbReference type="AlphaFoldDB" id="A0A917I153"/>
<accession>A0A917I153</accession>
<dbReference type="GO" id="GO:0016020">
    <property type="term" value="C:membrane"/>
    <property type="evidence" value="ECO:0007669"/>
    <property type="project" value="InterPro"/>
</dbReference>
<comment type="caution">
    <text evidence="3">The sequence shown here is derived from an EMBL/GenBank/DDBJ whole genome shotgun (WGS) entry which is preliminary data.</text>
</comment>
<keyword evidence="1" id="KW-0812">Transmembrane</keyword>
<dbReference type="InterPro" id="IPR010559">
    <property type="entry name" value="Sig_transdc_His_kin_internal"/>
</dbReference>
<sequence>MKKLFIHKPFFRLLSPIFSGVICYLLVLLVNNNVGQLTEDFLGQELYFCILLSYAVQEFSRLLLQLFQKLPTIGGTLLTISVKCLVSLILSMVIITVFISVYYQLILGFSPSTEELLLFNSIFSSITFVYICLYISHQYLYKINSQKLAMELLRKKNIEEDFKQFKQEINPKLLFESLESLLVLLNENNDQVDDLIDQLAIIYRYILSNKTTELVTIEKELEVLNHFILLYNYLPYRKVVLNVSALTNFLIVPGSLLFVIEQVIRSVIISQHSKLLITIEQQAESIEVRYTPEDLLIAGFDAVNFVSLKKAYSIYSKNEIQIQELDNMRVISIPKLILKPN</sequence>
<dbReference type="EMBL" id="BMJW01000003">
    <property type="protein sequence ID" value="GGH01956.1"/>
    <property type="molecule type" value="Genomic_DNA"/>
</dbReference>
<keyword evidence="1" id="KW-0472">Membrane</keyword>